<evidence type="ECO:0000256" key="1">
    <source>
        <dbReference type="ARBA" id="ARBA00010688"/>
    </source>
</evidence>
<sequence length="328" mass="35489">MTAPVVCFGELLLRLDAPRQERLLQAATLVPTFTGGEANVAVALSQWGQPAAVASKVPAHELGQACINQLRRYGVDTQHVHRGGDRLGILFVETGASQRGSKVIYDRLHTSFRTLDAAEFDWPAILSNAAWFHFSGTAPALGENVRQTLTAALTQAKSQGVPVSFDCSFRSTLWSVEEARRVLPPLLEFVDVYFGSESDLATFFDITATGREGLEAFQRRYGLDVVAFTERTVTDTGVNRYWGLLARDNEVAESRAYDINVVDRIGAGDAFAAGVIRGLLRNDPLAEIVEFATAAAVLKHTIPGDFALVSLAEVKALAAGTAPGRVQR</sequence>
<keyword evidence="2" id="KW-0808">Transferase</keyword>
<reference evidence="5" key="1">
    <citation type="journal article" date="2020" name="mSystems">
        <title>Genome- and Community-Level Interaction Insights into Carbon Utilization and Element Cycling Functions of Hydrothermarchaeota in Hydrothermal Sediment.</title>
        <authorList>
            <person name="Zhou Z."/>
            <person name="Liu Y."/>
            <person name="Xu W."/>
            <person name="Pan J."/>
            <person name="Luo Z.H."/>
            <person name="Li M."/>
        </authorList>
    </citation>
    <scope>NUCLEOTIDE SEQUENCE [LARGE SCALE GENOMIC DNA]</scope>
    <source>
        <strain evidence="5">SpSt-339</strain>
    </source>
</reference>
<accession>A0A7C2K304</accession>
<dbReference type="CDD" id="cd01166">
    <property type="entry name" value="KdgK"/>
    <property type="match status" value="1"/>
</dbReference>
<dbReference type="PANTHER" id="PTHR43320">
    <property type="entry name" value="SUGAR KINASE"/>
    <property type="match status" value="1"/>
</dbReference>
<dbReference type="Pfam" id="PF00294">
    <property type="entry name" value="PfkB"/>
    <property type="match status" value="1"/>
</dbReference>
<evidence type="ECO:0000259" key="4">
    <source>
        <dbReference type="Pfam" id="PF00294"/>
    </source>
</evidence>
<dbReference type="InterPro" id="IPR029056">
    <property type="entry name" value="Ribokinase-like"/>
</dbReference>
<organism evidence="5">
    <name type="scientific">Schlesneria paludicola</name>
    <dbReference type="NCBI Taxonomy" id="360056"/>
    <lineage>
        <taxon>Bacteria</taxon>
        <taxon>Pseudomonadati</taxon>
        <taxon>Planctomycetota</taxon>
        <taxon>Planctomycetia</taxon>
        <taxon>Planctomycetales</taxon>
        <taxon>Planctomycetaceae</taxon>
        <taxon>Schlesneria</taxon>
    </lineage>
</organism>
<evidence type="ECO:0000256" key="2">
    <source>
        <dbReference type="ARBA" id="ARBA00022679"/>
    </source>
</evidence>
<dbReference type="AlphaFoldDB" id="A0A7C2K304"/>
<dbReference type="GO" id="GO:0016301">
    <property type="term" value="F:kinase activity"/>
    <property type="evidence" value="ECO:0007669"/>
    <property type="project" value="UniProtKB-KW"/>
</dbReference>
<keyword evidence="3 5" id="KW-0418">Kinase</keyword>
<comment type="caution">
    <text evidence="5">The sequence shown here is derived from an EMBL/GenBank/DDBJ whole genome shotgun (WGS) entry which is preliminary data.</text>
</comment>
<dbReference type="InterPro" id="IPR052700">
    <property type="entry name" value="Carb_kinase_PfkB-like"/>
</dbReference>
<evidence type="ECO:0000256" key="3">
    <source>
        <dbReference type="ARBA" id="ARBA00022777"/>
    </source>
</evidence>
<dbReference type="SUPFAM" id="SSF53613">
    <property type="entry name" value="Ribokinase-like"/>
    <property type="match status" value="1"/>
</dbReference>
<evidence type="ECO:0000313" key="5">
    <source>
        <dbReference type="EMBL" id="HEN16883.1"/>
    </source>
</evidence>
<protein>
    <submittedName>
        <fullName evidence="5">Sugar kinase</fullName>
    </submittedName>
</protein>
<proteinExistence type="inferred from homology"/>
<feature type="domain" description="Carbohydrate kinase PfkB" evidence="4">
    <location>
        <begin position="5"/>
        <end position="299"/>
    </location>
</feature>
<dbReference type="EMBL" id="DSOK01000427">
    <property type="protein sequence ID" value="HEN16883.1"/>
    <property type="molecule type" value="Genomic_DNA"/>
</dbReference>
<gene>
    <name evidence="5" type="ORF">ENQ76_15585</name>
</gene>
<dbReference type="PANTHER" id="PTHR43320:SF2">
    <property type="entry name" value="2-DEHYDRO-3-DEOXYGLUCONOKINASE_2-DEHYDRO-3-DEOXYGALACTONOKINASE"/>
    <property type="match status" value="1"/>
</dbReference>
<comment type="similarity">
    <text evidence="1">Belongs to the carbohydrate kinase PfkB family.</text>
</comment>
<dbReference type="InterPro" id="IPR011611">
    <property type="entry name" value="PfkB_dom"/>
</dbReference>
<name>A0A7C2K304_9PLAN</name>
<dbReference type="Gene3D" id="3.40.1190.20">
    <property type="match status" value="1"/>
</dbReference>